<dbReference type="Proteomes" id="UP000594262">
    <property type="component" value="Unplaced"/>
</dbReference>
<dbReference type="InterPro" id="IPR051718">
    <property type="entry name" value="ARF_GTPase-activating"/>
</dbReference>
<evidence type="ECO:0000259" key="7">
    <source>
        <dbReference type="PROSITE" id="PS50115"/>
    </source>
</evidence>
<dbReference type="InterPro" id="IPR001164">
    <property type="entry name" value="ArfGAP_dom"/>
</dbReference>
<dbReference type="InterPro" id="IPR038508">
    <property type="entry name" value="ArfGAP_dom_sf"/>
</dbReference>
<reference evidence="8" key="1">
    <citation type="submission" date="2021-01" db="UniProtKB">
        <authorList>
            <consortium name="EnsemblMetazoa"/>
        </authorList>
    </citation>
    <scope>IDENTIFICATION</scope>
</reference>
<dbReference type="GeneID" id="136798245"/>
<evidence type="ECO:0000256" key="4">
    <source>
        <dbReference type="ARBA" id="ARBA00022833"/>
    </source>
</evidence>
<dbReference type="Pfam" id="PF01412">
    <property type="entry name" value="ArfGap"/>
    <property type="match status" value="1"/>
</dbReference>
<evidence type="ECO:0000256" key="1">
    <source>
        <dbReference type="ARBA" id="ARBA00022468"/>
    </source>
</evidence>
<dbReference type="PANTHER" id="PTHR45705">
    <property type="entry name" value="FI20236P1"/>
    <property type="match status" value="1"/>
</dbReference>
<feature type="domain" description="Arf-GAP" evidence="7">
    <location>
        <begin position="17"/>
        <end position="135"/>
    </location>
</feature>
<dbReference type="PRINTS" id="PR00405">
    <property type="entry name" value="REVINTRACTNG"/>
</dbReference>
<dbReference type="OrthoDB" id="73919at2759"/>
<evidence type="ECO:0000313" key="9">
    <source>
        <dbReference type="Proteomes" id="UP000594262"/>
    </source>
</evidence>
<protein>
    <recommendedName>
        <fullName evidence="7">Arf-GAP domain-containing protein</fullName>
    </recommendedName>
</protein>
<name>A0A7M5WM79_9CNID</name>
<evidence type="ECO:0000256" key="6">
    <source>
        <dbReference type="SAM" id="MobiDB-lite"/>
    </source>
</evidence>
<dbReference type="GO" id="GO:0005737">
    <property type="term" value="C:cytoplasm"/>
    <property type="evidence" value="ECO:0007669"/>
    <property type="project" value="TreeGrafter"/>
</dbReference>
<dbReference type="AlphaFoldDB" id="A0A7M5WM79"/>
<feature type="compositionally biased region" description="Low complexity" evidence="6">
    <location>
        <begin position="316"/>
        <end position="326"/>
    </location>
</feature>
<dbReference type="Gene3D" id="1.10.220.150">
    <property type="entry name" value="Arf GTPase activating protein"/>
    <property type="match status" value="1"/>
</dbReference>
<accession>A0A7M5WM79</accession>
<feature type="compositionally biased region" description="Polar residues" evidence="6">
    <location>
        <begin position="178"/>
        <end position="189"/>
    </location>
</feature>
<dbReference type="InterPro" id="IPR037278">
    <property type="entry name" value="ARFGAP/RecO"/>
</dbReference>
<dbReference type="SMART" id="SM00105">
    <property type="entry name" value="ArfGap"/>
    <property type="match status" value="1"/>
</dbReference>
<dbReference type="SUPFAM" id="SSF57863">
    <property type="entry name" value="ArfGap/RecO-like zinc finger"/>
    <property type="match status" value="1"/>
</dbReference>
<dbReference type="PROSITE" id="PS50115">
    <property type="entry name" value="ARFGAP"/>
    <property type="match status" value="1"/>
</dbReference>
<feature type="region of interest" description="Disordered" evidence="6">
    <location>
        <begin position="306"/>
        <end position="326"/>
    </location>
</feature>
<dbReference type="RefSeq" id="XP_066910928.1">
    <property type="nucleotide sequence ID" value="XM_067054827.1"/>
</dbReference>
<keyword evidence="1" id="KW-0343">GTPase activation</keyword>
<evidence type="ECO:0000256" key="5">
    <source>
        <dbReference type="PROSITE-ProRule" id="PRU00288"/>
    </source>
</evidence>
<evidence type="ECO:0000256" key="2">
    <source>
        <dbReference type="ARBA" id="ARBA00022723"/>
    </source>
</evidence>
<feature type="region of interest" description="Disordered" evidence="6">
    <location>
        <begin position="128"/>
        <end position="239"/>
    </location>
</feature>
<keyword evidence="4" id="KW-0862">Zinc</keyword>
<evidence type="ECO:0000256" key="3">
    <source>
        <dbReference type="ARBA" id="ARBA00022771"/>
    </source>
</evidence>
<keyword evidence="3 5" id="KW-0863">Zinc-finger</keyword>
<dbReference type="GO" id="GO:0008270">
    <property type="term" value="F:zinc ion binding"/>
    <property type="evidence" value="ECO:0007669"/>
    <property type="project" value="UniProtKB-KW"/>
</dbReference>
<dbReference type="GO" id="GO:0005096">
    <property type="term" value="F:GTPase activator activity"/>
    <property type="evidence" value="ECO:0007669"/>
    <property type="project" value="UniProtKB-KW"/>
</dbReference>
<feature type="region of interest" description="Disordered" evidence="6">
    <location>
        <begin position="387"/>
        <end position="407"/>
    </location>
</feature>
<dbReference type="PANTHER" id="PTHR45705:SF1">
    <property type="entry name" value="FI20236P1"/>
    <property type="match status" value="1"/>
</dbReference>
<dbReference type="CDD" id="cd08839">
    <property type="entry name" value="ArfGap_SMAP"/>
    <property type="match status" value="1"/>
</dbReference>
<dbReference type="FunFam" id="1.10.220.150:FF:000009">
    <property type="entry name" value="stromal membrane-associated protein 1 isoform X1"/>
    <property type="match status" value="1"/>
</dbReference>
<dbReference type="InterPro" id="IPR044732">
    <property type="entry name" value="ArfGAP_SMAP1-like"/>
</dbReference>
<feature type="compositionally biased region" description="Basic and acidic residues" evidence="6">
    <location>
        <begin position="141"/>
        <end position="159"/>
    </location>
</feature>
<sequence>MSSRADKAAKGQKDKHHAILRELVQEPTNKTCAECLAKGPRWSSWSLGVFVCIRCAGIHRNLGVHISKMKSIDLDSWTPEQLQNVLRWGNKRAAEYYECYLPKDFTRPQATHALEAFIRNKYEKKLYIKKDGEPPENPQSKVDRLKNDSREDKEKDKKTTSTASRQRRAEKKVDLSKPATTASSNNTILNMAKTEPKKSSPATANTLSAEQHQKSHSMNDLLSLDHPTPTANAEVKHSASSNDLLNFGGWSDPVPAASSANADPFSSNTTTTSAQTNTDLFANAPAQTTPEAPAKSAKESILSLYGSSTNTGMKPQQQQQQQQQQQMFGVPGGVYTMNNMMPQQQQQQMHQQQRFQHQQQQPQMQQYNQQGMMSQMNQMNMQMQQMNFNQQPQQQQQQFNMMNQQQTPQQQFNSYKQQPQRQPMMNTQQQRQTMMNTQMNAGFPQQQPQQQSQMQGFNMMGQNQGMSGMGGSNMQSMGWSQPQQQMGQQPQQQMFGGLNGNMNGMVNSGNTGGNTMNNLLWN</sequence>
<proteinExistence type="predicted"/>
<organism evidence="8 9">
    <name type="scientific">Clytia hemisphaerica</name>
    <dbReference type="NCBI Taxonomy" id="252671"/>
    <lineage>
        <taxon>Eukaryota</taxon>
        <taxon>Metazoa</taxon>
        <taxon>Cnidaria</taxon>
        <taxon>Hydrozoa</taxon>
        <taxon>Hydroidolina</taxon>
        <taxon>Leptothecata</taxon>
        <taxon>Obeliida</taxon>
        <taxon>Clytiidae</taxon>
        <taxon>Clytia</taxon>
    </lineage>
</organism>
<keyword evidence="2" id="KW-0479">Metal-binding</keyword>
<keyword evidence="9" id="KW-1185">Reference proteome</keyword>
<feature type="compositionally biased region" description="Polar residues" evidence="6">
    <location>
        <begin position="306"/>
        <end position="315"/>
    </location>
</feature>
<evidence type="ECO:0000313" key="8">
    <source>
        <dbReference type="EnsemblMetazoa" id="CLYHEMP010945.1"/>
    </source>
</evidence>
<feature type="compositionally biased region" description="Polar residues" evidence="6">
    <location>
        <begin position="200"/>
        <end position="220"/>
    </location>
</feature>
<dbReference type="EnsemblMetazoa" id="CLYHEMT010945.1">
    <property type="protein sequence ID" value="CLYHEMP010945.1"/>
    <property type="gene ID" value="CLYHEMG010945"/>
</dbReference>